<feature type="compositionally biased region" description="Polar residues" evidence="1">
    <location>
        <begin position="152"/>
        <end position="168"/>
    </location>
</feature>
<protein>
    <submittedName>
        <fullName evidence="2">Uncharacterized protein</fullName>
    </submittedName>
</protein>
<comment type="caution">
    <text evidence="2">The sequence shown here is derived from an EMBL/GenBank/DDBJ whole genome shotgun (WGS) entry which is preliminary data.</text>
</comment>
<evidence type="ECO:0000256" key="1">
    <source>
        <dbReference type="SAM" id="MobiDB-lite"/>
    </source>
</evidence>
<dbReference type="EMBL" id="JAVFKD010000015">
    <property type="protein sequence ID" value="KAK5988556.1"/>
    <property type="molecule type" value="Genomic_DNA"/>
</dbReference>
<name>A0ABR0S8R4_9HYPO</name>
<evidence type="ECO:0000313" key="2">
    <source>
        <dbReference type="EMBL" id="KAK5988556.1"/>
    </source>
</evidence>
<accession>A0ABR0S8R4</accession>
<keyword evidence="3" id="KW-1185">Reference proteome</keyword>
<feature type="region of interest" description="Disordered" evidence="1">
    <location>
        <begin position="152"/>
        <end position="191"/>
    </location>
</feature>
<organism evidence="2 3">
    <name type="scientific">Cladobotryum mycophilum</name>
    <dbReference type="NCBI Taxonomy" id="491253"/>
    <lineage>
        <taxon>Eukaryota</taxon>
        <taxon>Fungi</taxon>
        <taxon>Dikarya</taxon>
        <taxon>Ascomycota</taxon>
        <taxon>Pezizomycotina</taxon>
        <taxon>Sordariomycetes</taxon>
        <taxon>Hypocreomycetidae</taxon>
        <taxon>Hypocreales</taxon>
        <taxon>Hypocreaceae</taxon>
        <taxon>Cladobotryum</taxon>
    </lineage>
</organism>
<evidence type="ECO:0000313" key="3">
    <source>
        <dbReference type="Proteomes" id="UP001338125"/>
    </source>
</evidence>
<reference evidence="2 3" key="1">
    <citation type="submission" date="2024-01" db="EMBL/GenBank/DDBJ databases">
        <title>Complete genome of Cladobotryum mycophilum ATHUM6906.</title>
        <authorList>
            <person name="Christinaki A.C."/>
            <person name="Myridakis A.I."/>
            <person name="Kouvelis V.N."/>
        </authorList>
    </citation>
    <scope>NUCLEOTIDE SEQUENCE [LARGE SCALE GENOMIC DNA]</scope>
    <source>
        <strain evidence="2 3">ATHUM6906</strain>
    </source>
</reference>
<gene>
    <name evidence="2" type="ORF">PT974_10040</name>
</gene>
<dbReference type="Proteomes" id="UP001338125">
    <property type="component" value="Unassembled WGS sequence"/>
</dbReference>
<proteinExistence type="predicted"/>
<sequence length="216" mass="22340">MPSGGGNLTFYSSYGCADPVLNFNSLFFLDACLPSTFSKAALSFDSSAPPVCVNGKRPTVYFFNDPCCAGEALDSIDLQADPMASVACNDIKSESNYVVFYCGHDPIQQPHVQTLSATASTTVKTWSMAQTCTVASNASPPAVTSYLASETTNNAHGSVPTETSSSAGITAKPTGVQTTGGHGNSTSTKNSAVRGRVDAVWVVSAVFLSLAALLAL</sequence>